<feature type="non-terminal residue" evidence="1">
    <location>
        <position position="1"/>
    </location>
</feature>
<accession>A0A0S4JSI5</accession>
<keyword evidence="2" id="KW-1185">Reference proteome</keyword>
<sequence>RKYGMTIEVNFTGELIKACSFYLQFTQPVQDQRTTQPTNFTALYGKAQSVNMTNASLCEPNASTTSAIFKGTLPPRPYDIAVVENISFYVPLGVGGGSSLPVAYNNTVAFTPESEDSTGTLRFNSTLVDNAFHTSTMRSLTLSSLGVENPVPLEQSSWSNVQAVVRAEELSRGGFSQPALPGLLGADCVQRNYPQIDACVHGHC</sequence>
<gene>
    <name evidence="1" type="ORF">BSAL_48335</name>
</gene>
<evidence type="ECO:0000313" key="1">
    <source>
        <dbReference type="EMBL" id="CUG94470.1"/>
    </source>
</evidence>
<dbReference type="AlphaFoldDB" id="A0A0S4JSI5"/>
<proteinExistence type="predicted"/>
<organism evidence="1 2">
    <name type="scientific">Bodo saltans</name>
    <name type="common">Flagellated protozoan</name>
    <dbReference type="NCBI Taxonomy" id="75058"/>
    <lineage>
        <taxon>Eukaryota</taxon>
        <taxon>Discoba</taxon>
        <taxon>Euglenozoa</taxon>
        <taxon>Kinetoplastea</taxon>
        <taxon>Metakinetoplastina</taxon>
        <taxon>Eubodonida</taxon>
        <taxon>Bodonidae</taxon>
        <taxon>Bodo</taxon>
    </lineage>
</organism>
<dbReference type="EMBL" id="CYKH01002251">
    <property type="protein sequence ID" value="CUG94470.1"/>
    <property type="molecule type" value="Genomic_DNA"/>
</dbReference>
<feature type="non-terminal residue" evidence="1">
    <location>
        <position position="204"/>
    </location>
</feature>
<name>A0A0S4JSI5_BODSA</name>
<dbReference type="VEuPathDB" id="TriTrypDB:BSAL_48335"/>
<evidence type="ECO:0000313" key="2">
    <source>
        <dbReference type="Proteomes" id="UP000051952"/>
    </source>
</evidence>
<reference evidence="2" key="1">
    <citation type="submission" date="2015-09" db="EMBL/GenBank/DDBJ databases">
        <authorList>
            <consortium name="Pathogen Informatics"/>
        </authorList>
    </citation>
    <scope>NUCLEOTIDE SEQUENCE [LARGE SCALE GENOMIC DNA]</scope>
    <source>
        <strain evidence="2">Lake Konstanz</strain>
    </source>
</reference>
<dbReference type="Proteomes" id="UP000051952">
    <property type="component" value="Unassembled WGS sequence"/>
</dbReference>
<protein>
    <submittedName>
        <fullName evidence="1">Uncharacterized protein</fullName>
    </submittedName>
</protein>